<dbReference type="AlphaFoldDB" id="A0A3B0RG69"/>
<comment type="similarity">
    <text evidence="1">Belongs to the prokaryotic/mitochondrial release factor family.</text>
</comment>
<dbReference type="SUPFAM" id="SSF75620">
    <property type="entry name" value="Release factor"/>
    <property type="match status" value="1"/>
</dbReference>
<dbReference type="Pfam" id="PF00472">
    <property type="entry name" value="RF-1"/>
    <property type="match status" value="1"/>
</dbReference>
<feature type="domain" description="Prokaryotic-type class I peptide chain release factors" evidence="3">
    <location>
        <begin position="21"/>
        <end position="37"/>
    </location>
</feature>
<dbReference type="InterPro" id="IPR000352">
    <property type="entry name" value="Pep_chain_release_fac_I"/>
</dbReference>
<dbReference type="PANTHER" id="PTHR47814">
    <property type="entry name" value="PEPTIDYL-TRNA HYDROLASE ARFB"/>
    <property type="match status" value="1"/>
</dbReference>
<protein>
    <recommendedName>
        <fullName evidence="3">Prokaryotic-type class I peptide chain release factors domain-containing protein</fullName>
    </recommendedName>
</protein>
<evidence type="ECO:0000256" key="2">
    <source>
        <dbReference type="SAM" id="MobiDB-lite"/>
    </source>
</evidence>
<evidence type="ECO:0000259" key="3">
    <source>
        <dbReference type="PROSITE" id="PS00745"/>
    </source>
</evidence>
<dbReference type="EMBL" id="UOEJ01000034">
    <property type="protein sequence ID" value="VAV92374.1"/>
    <property type="molecule type" value="Genomic_DNA"/>
</dbReference>
<organism evidence="4">
    <name type="scientific">hydrothermal vent metagenome</name>
    <dbReference type="NCBI Taxonomy" id="652676"/>
    <lineage>
        <taxon>unclassified sequences</taxon>
        <taxon>metagenomes</taxon>
        <taxon>ecological metagenomes</taxon>
    </lineage>
</organism>
<evidence type="ECO:0000313" key="4">
    <source>
        <dbReference type="EMBL" id="VAV92374.1"/>
    </source>
</evidence>
<accession>A0A3B0RG69</accession>
<dbReference type="NCBIfam" id="NF006718">
    <property type="entry name" value="PRK09256.1"/>
    <property type="match status" value="1"/>
</dbReference>
<dbReference type="Gene3D" id="3.30.160.20">
    <property type="match status" value="1"/>
</dbReference>
<dbReference type="PANTHER" id="PTHR47814:SF1">
    <property type="entry name" value="PEPTIDYL-TRNA HYDROLASE ARFB"/>
    <property type="match status" value="1"/>
</dbReference>
<gene>
    <name evidence="4" type="ORF">MNBD_ALPHA01-581</name>
</gene>
<dbReference type="GO" id="GO:0072344">
    <property type="term" value="P:rescue of stalled ribosome"/>
    <property type="evidence" value="ECO:0007669"/>
    <property type="project" value="TreeGrafter"/>
</dbReference>
<evidence type="ECO:0000256" key="1">
    <source>
        <dbReference type="ARBA" id="ARBA00010835"/>
    </source>
</evidence>
<feature type="compositionally biased region" description="Basic residues" evidence="2">
    <location>
        <begin position="104"/>
        <end position="140"/>
    </location>
</feature>
<reference evidence="4" key="1">
    <citation type="submission" date="2018-06" db="EMBL/GenBank/DDBJ databases">
        <authorList>
            <person name="Zhirakovskaya E."/>
        </authorList>
    </citation>
    <scope>NUCLEOTIDE SEQUENCE</scope>
</reference>
<sequence>MIRITNSISLDEDEIKEDFIRSSGPGGQNVNKVETAVQLRFDAAKSPALGSDLLDRLRKIAGHRMTAGGVIIITANRFRSQLRNREDALVRLVDLIQKAAVPPKSRRATKPSRNARAKRVESKKKRGIQKKQRQKKISFD</sequence>
<dbReference type="InterPro" id="IPR045853">
    <property type="entry name" value="Pep_chain_release_fac_I_sf"/>
</dbReference>
<dbReference type="GO" id="GO:0043022">
    <property type="term" value="F:ribosome binding"/>
    <property type="evidence" value="ECO:0007669"/>
    <property type="project" value="TreeGrafter"/>
</dbReference>
<dbReference type="GO" id="GO:0004045">
    <property type="term" value="F:peptidyl-tRNA hydrolase activity"/>
    <property type="evidence" value="ECO:0007669"/>
    <property type="project" value="TreeGrafter"/>
</dbReference>
<name>A0A3B0RG69_9ZZZZ</name>
<proteinExistence type="inferred from homology"/>
<dbReference type="PROSITE" id="PS00745">
    <property type="entry name" value="RF_PROK_I"/>
    <property type="match status" value="1"/>
</dbReference>
<dbReference type="GO" id="GO:0003747">
    <property type="term" value="F:translation release factor activity"/>
    <property type="evidence" value="ECO:0007669"/>
    <property type="project" value="InterPro"/>
</dbReference>
<feature type="region of interest" description="Disordered" evidence="2">
    <location>
        <begin position="102"/>
        <end position="140"/>
    </location>
</feature>